<evidence type="ECO:0000313" key="8">
    <source>
        <dbReference type="EMBL" id="TCD70293.1"/>
    </source>
</evidence>
<keyword evidence="9" id="KW-1185">Reference proteome</keyword>
<sequence length="520" mass="55927">MSRHSGSSRASRGPATQSPPQSSPSAQSYTSQAGSPYTTAPASNATQAANGKKKHVCPTCDRPFTTSGHLARHARVHTGERNHKCPFPGCETRCSRQDNLQQHYRIHLSPGSRRRSASDTRKAMSNILGTGQKRRSRTGASSSSEAPDTPPALTQSLGEAATVLRQEPPETPPPLEEARLPVFPMHPGGHSMSYFPTAPSQDDRSTSSGYNSANHSPTWEYRNQSYSYPGQDHLPTSQSNGYDYSDPEQAPSPSSSAGSQQSHPYAGIPTSFNTYPSTSGYVRTEGAVSQQPLGMHSPLSFSSSRPALSHPSTAQPSPLSAHSSLSSQPPTPTYSASPSLSGHIPHEVDMDTAGGSPLINRHSSDLTLQSRFNSHNSLPGAGYTQRVSSTDDVITDLTLPASIQYGPTSHSGGEGADGRYSSSAVILPPIHEERGSRAALSARDQRRRYTDPAHGYSDEFDRRDGQGQFGTNYTLVPQQQSPHLSVSQSSPYSYTSPNDTYDSRGYFDGHYRSSLVHQNT</sequence>
<accession>A0A4R0RSL1</accession>
<feature type="compositionally biased region" description="Polar residues" evidence="6">
    <location>
        <begin position="34"/>
        <end position="49"/>
    </location>
</feature>
<dbReference type="InterPro" id="IPR013087">
    <property type="entry name" value="Znf_C2H2_type"/>
</dbReference>
<feature type="compositionally biased region" description="Low complexity" evidence="6">
    <location>
        <begin position="477"/>
        <end position="497"/>
    </location>
</feature>
<dbReference type="Gene3D" id="3.30.160.60">
    <property type="entry name" value="Classic Zinc Finger"/>
    <property type="match status" value="2"/>
</dbReference>
<dbReference type="GO" id="GO:0008270">
    <property type="term" value="F:zinc ion binding"/>
    <property type="evidence" value="ECO:0007669"/>
    <property type="project" value="UniProtKB-KW"/>
</dbReference>
<keyword evidence="2" id="KW-0677">Repeat</keyword>
<evidence type="ECO:0000256" key="6">
    <source>
        <dbReference type="SAM" id="MobiDB-lite"/>
    </source>
</evidence>
<dbReference type="Proteomes" id="UP000292702">
    <property type="component" value="Unassembled WGS sequence"/>
</dbReference>
<comment type="caution">
    <text evidence="8">The sequence shown here is derived from an EMBL/GenBank/DDBJ whole genome shotgun (WGS) entry which is preliminary data.</text>
</comment>
<evidence type="ECO:0000256" key="4">
    <source>
        <dbReference type="ARBA" id="ARBA00022833"/>
    </source>
</evidence>
<evidence type="ECO:0000313" key="9">
    <source>
        <dbReference type="Proteomes" id="UP000292702"/>
    </source>
</evidence>
<evidence type="ECO:0000256" key="3">
    <source>
        <dbReference type="ARBA" id="ARBA00022771"/>
    </source>
</evidence>
<feature type="region of interest" description="Disordered" evidence="6">
    <location>
        <begin position="290"/>
        <end position="362"/>
    </location>
</feature>
<feature type="compositionally biased region" description="Polar residues" evidence="6">
    <location>
        <begin position="138"/>
        <end position="153"/>
    </location>
</feature>
<dbReference type="PROSITE" id="PS00028">
    <property type="entry name" value="ZINC_FINGER_C2H2_1"/>
    <property type="match status" value="2"/>
</dbReference>
<feature type="region of interest" description="Disordered" evidence="6">
    <location>
        <begin position="1"/>
        <end position="56"/>
    </location>
</feature>
<keyword evidence="3 5" id="KW-0863">Zinc-finger</keyword>
<protein>
    <submittedName>
        <fullName evidence="8">Transcriptional repressor</fullName>
    </submittedName>
</protein>
<dbReference type="GO" id="GO:0000785">
    <property type="term" value="C:chromatin"/>
    <property type="evidence" value="ECO:0007669"/>
    <property type="project" value="TreeGrafter"/>
</dbReference>
<feature type="compositionally biased region" description="Low complexity" evidence="6">
    <location>
        <begin position="314"/>
        <end position="328"/>
    </location>
</feature>
<feature type="compositionally biased region" description="Basic and acidic residues" evidence="6">
    <location>
        <begin position="443"/>
        <end position="465"/>
    </location>
</feature>
<feature type="domain" description="C2H2-type" evidence="7">
    <location>
        <begin position="83"/>
        <end position="112"/>
    </location>
</feature>
<feature type="region of interest" description="Disordered" evidence="6">
    <location>
        <begin position="166"/>
        <end position="271"/>
    </location>
</feature>
<feature type="domain" description="C2H2-type" evidence="7">
    <location>
        <begin position="55"/>
        <end position="82"/>
    </location>
</feature>
<dbReference type="PANTHER" id="PTHR14003:SF19">
    <property type="entry name" value="YY2 TRANSCRIPTION FACTOR"/>
    <property type="match status" value="1"/>
</dbReference>
<dbReference type="PROSITE" id="PS50157">
    <property type="entry name" value="ZINC_FINGER_C2H2_2"/>
    <property type="match status" value="2"/>
</dbReference>
<dbReference type="Pfam" id="PF00096">
    <property type="entry name" value="zf-C2H2"/>
    <property type="match status" value="2"/>
</dbReference>
<organism evidence="8 9">
    <name type="scientific">Steccherinum ochraceum</name>
    <dbReference type="NCBI Taxonomy" id="92696"/>
    <lineage>
        <taxon>Eukaryota</taxon>
        <taxon>Fungi</taxon>
        <taxon>Dikarya</taxon>
        <taxon>Basidiomycota</taxon>
        <taxon>Agaricomycotina</taxon>
        <taxon>Agaricomycetes</taxon>
        <taxon>Polyporales</taxon>
        <taxon>Steccherinaceae</taxon>
        <taxon>Steccherinum</taxon>
    </lineage>
</organism>
<evidence type="ECO:0000256" key="1">
    <source>
        <dbReference type="ARBA" id="ARBA00022723"/>
    </source>
</evidence>
<dbReference type="SMART" id="SM00355">
    <property type="entry name" value="ZnF_C2H2"/>
    <property type="match status" value="2"/>
</dbReference>
<feature type="compositionally biased region" description="Low complexity" evidence="6">
    <location>
        <begin position="247"/>
        <end position="262"/>
    </location>
</feature>
<dbReference type="GO" id="GO:0005667">
    <property type="term" value="C:transcription regulator complex"/>
    <property type="evidence" value="ECO:0007669"/>
    <property type="project" value="TreeGrafter"/>
</dbReference>
<dbReference type="GO" id="GO:0000981">
    <property type="term" value="F:DNA-binding transcription factor activity, RNA polymerase II-specific"/>
    <property type="evidence" value="ECO:0007669"/>
    <property type="project" value="UniProtKB-ARBA"/>
</dbReference>
<dbReference type="OrthoDB" id="654211at2759"/>
<feature type="compositionally biased region" description="Polar residues" evidence="6">
    <location>
        <begin position="299"/>
        <end position="313"/>
    </location>
</feature>
<dbReference type="GO" id="GO:0000978">
    <property type="term" value="F:RNA polymerase II cis-regulatory region sequence-specific DNA binding"/>
    <property type="evidence" value="ECO:0007669"/>
    <property type="project" value="TreeGrafter"/>
</dbReference>
<evidence type="ECO:0000256" key="5">
    <source>
        <dbReference type="PROSITE-ProRule" id="PRU00042"/>
    </source>
</evidence>
<dbReference type="AlphaFoldDB" id="A0A4R0RSL1"/>
<dbReference type="GO" id="GO:0031519">
    <property type="term" value="C:PcG protein complex"/>
    <property type="evidence" value="ECO:0007669"/>
    <property type="project" value="TreeGrafter"/>
</dbReference>
<proteinExistence type="predicted"/>
<feature type="compositionally biased region" description="Polar residues" evidence="6">
    <location>
        <begin position="206"/>
        <end position="242"/>
    </location>
</feature>
<feature type="region of interest" description="Disordered" evidence="6">
    <location>
        <begin position="434"/>
        <end position="501"/>
    </location>
</feature>
<dbReference type="PANTHER" id="PTHR14003">
    <property type="entry name" value="TRANSCRIPTIONAL REPRESSOR PROTEIN YY"/>
    <property type="match status" value="1"/>
</dbReference>
<dbReference type="STRING" id="92696.A0A4R0RSL1"/>
<dbReference type="SUPFAM" id="SSF57667">
    <property type="entry name" value="beta-beta-alpha zinc fingers"/>
    <property type="match status" value="1"/>
</dbReference>
<feature type="region of interest" description="Disordered" evidence="6">
    <location>
        <begin position="108"/>
        <end position="153"/>
    </location>
</feature>
<feature type="compositionally biased region" description="Low complexity" evidence="6">
    <location>
        <begin position="1"/>
        <end position="33"/>
    </location>
</feature>
<evidence type="ECO:0000259" key="7">
    <source>
        <dbReference type="PROSITE" id="PS50157"/>
    </source>
</evidence>
<evidence type="ECO:0000256" key="2">
    <source>
        <dbReference type="ARBA" id="ARBA00022737"/>
    </source>
</evidence>
<dbReference type="EMBL" id="RWJN01000023">
    <property type="protein sequence ID" value="TCD70293.1"/>
    <property type="molecule type" value="Genomic_DNA"/>
</dbReference>
<name>A0A4R0RSL1_9APHY</name>
<dbReference type="InterPro" id="IPR036236">
    <property type="entry name" value="Znf_C2H2_sf"/>
</dbReference>
<keyword evidence="4" id="KW-0862">Zinc</keyword>
<keyword evidence="1" id="KW-0479">Metal-binding</keyword>
<gene>
    <name evidence="8" type="primary">NRG1</name>
    <name evidence="8" type="ORF">EIP91_003922</name>
</gene>
<reference evidence="8 9" key="1">
    <citation type="submission" date="2018-11" db="EMBL/GenBank/DDBJ databases">
        <title>Genome assembly of Steccherinum ochraceum LE-BIN_3174, the white-rot fungus of the Steccherinaceae family (The Residual Polyporoid clade, Polyporales, Basidiomycota).</title>
        <authorList>
            <person name="Fedorova T.V."/>
            <person name="Glazunova O.A."/>
            <person name="Landesman E.O."/>
            <person name="Moiseenko K.V."/>
            <person name="Psurtseva N.V."/>
            <person name="Savinova O.S."/>
            <person name="Shakhova N.V."/>
            <person name="Tyazhelova T.V."/>
            <person name="Vasina D.V."/>
        </authorList>
    </citation>
    <scope>NUCLEOTIDE SEQUENCE [LARGE SCALE GENOMIC DNA]</scope>
    <source>
        <strain evidence="8 9">LE-BIN_3174</strain>
    </source>
</reference>
<dbReference type="FunFam" id="3.30.160.60:FF:000072">
    <property type="entry name" value="zinc finger protein 143 isoform X1"/>
    <property type="match status" value="1"/>
</dbReference>